<comment type="caution">
    <text evidence="1">The sequence shown here is derived from an EMBL/GenBank/DDBJ whole genome shotgun (WGS) entry which is preliminary data.</text>
</comment>
<reference evidence="2" key="1">
    <citation type="journal article" date="2019" name="Int. J. Syst. Evol. Microbiol.">
        <title>The Global Catalogue of Microorganisms (GCM) 10K type strain sequencing project: providing services to taxonomists for standard genome sequencing and annotation.</title>
        <authorList>
            <consortium name="The Broad Institute Genomics Platform"/>
            <consortium name="The Broad Institute Genome Sequencing Center for Infectious Disease"/>
            <person name="Wu L."/>
            <person name="Ma J."/>
        </authorList>
    </citation>
    <scope>NUCLEOTIDE SEQUENCE [LARGE SCALE GENOMIC DNA]</scope>
    <source>
        <strain evidence="2">TISTR 1514</strain>
    </source>
</reference>
<accession>A0ABW5UW48</accession>
<name>A0ABW5UW48_9MICO</name>
<protein>
    <submittedName>
        <fullName evidence="1">Uncharacterized protein</fullName>
    </submittedName>
</protein>
<dbReference type="EMBL" id="JBHUNE010000005">
    <property type="protein sequence ID" value="MFD2757936.1"/>
    <property type="molecule type" value="Genomic_DNA"/>
</dbReference>
<organism evidence="1 2">
    <name type="scientific">Gulosibacter faecalis</name>
    <dbReference type="NCBI Taxonomy" id="272240"/>
    <lineage>
        <taxon>Bacteria</taxon>
        <taxon>Bacillati</taxon>
        <taxon>Actinomycetota</taxon>
        <taxon>Actinomycetes</taxon>
        <taxon>Micrococcales</taxon>
        <taxon>Microbacteriaceae</taxon>
        <taxon>Gulosibacter</taxon>
    </lineage>
</organism>
<keyword evidence="2" id="KW-1185">Reference proteome</keyword>
<gene>
    <name evidence="1" type="ORF">ACFSW7_06050</name>
</gene>
<dbReference type="Proteomes" id="UP001597492">
    <property type="component" value="Unassembled WGS sequence"/>
</dbReference>
<proteinExistence type="predicted"/>
<evidence type="ECO:0000313" key="2">
    <source>
        <dbReference type="Proteomes" id="UP001597492"/>
    </source>
</evidence>
<evidence type="ECO:0000313" key="1">
    <source>
        <dbReference type="EMBL" id="MFD2757936.1"/>
    </source>
</evidence>
<dbReference type="RefSeq" id="WP_019619315.1">
    <property type="nucleotide sequence ID" value="NZ_JBHUNE010000005.1"/>
</dbReference>
<sequence length="72" mass="7351">MRRTSVWIAGVAVVAAGLLAGVIVAAPAPSVGDHELLTAAAFPSTPPAAEPGHTITLRIDPDRLFEPRGLLA</sequence>